<sequence>MKSTCNSTDPTWKVHFGTFVISQTVIDDNGKETFQTMEETFPKKSDVNFLKCV</sequence>
<comment type="caution">
    <text evidence="1">The sequence shown here is derived from an EMBL/GenBank/DDBJ whole genome shotgun (WGS) entry which is preliminary data.</text>
</comment>
<organism evidence="1 2">
    <name type="scientific">Dreissena polymorpha</name>
    <name type="common">Zebra mussel</name>
    <name type="synonym">Mytilus polymorpha</name>
    <dbReference type="NCBI Taxonomy" id="45954"/>
    <lineage>
        <taxon>Eukaryota</taxon>
        <taxon>Metazoa</taxon>
        <taxon>Spiralia</taxon>
        <taxon>Lophotrochozoa</taxon>
        <taxon>Mollusca</taxon>
        <taxon>Bivalvia</taxon>
        <taxon>Autobranchia</taxon>
        <taxon>Heteroconchia</taxon>
        <taxon>Euheterodonta</taxon>
        <taxon>Imparidentia</taxon>
        <taxon>Neoheterodontei</taxon>
        <taxon>Myida</taxon>
        <taxon>Dreissenoidea</taxon>
        <taxon>Dreissenidae</taxon>
        <taxon>Dreissena</taxon>
    </lineage>
</organism>
<dbReference type="EMBL" id="JAIWYP010000013">
    <property type="protein sequence ID" value="KAH3717776.1"/>
    <property type="molecule type" value="Genomic_DNA"/>
</dbReference>
<gene>
    <name evidence="1" type="ORF">DPMN_060572</name>
</gene>
<proteinExistence type="predicted"/>
<evidence type="ECO:0000313" key="1">
    <source>
        <dbReference type="EMBL" id="KAH3717776.1"/>
    </source>
</evidence>
<name>A0A9D4C5G6_DREPO</name>
<dbReference type="Proteomes" id="UP000828390">
    <property type="component" value="Unassembled WGS sequence"/>
</dbReference>
<reference evidence="1" key="1">
    <citation type="journal article" date="2019" name="bioRxiv">
        <title>The Genome of the Zebra Mussel, Dreissena polymorpha: A Resource for Invasive Species Research.</title>
        <authorList>
            <person name="McCartney M.A."/>
            <person name="Auch B."/>
            <person name="Kono T."/>
            <person name="Mallez S."/>
            <person name="Zhang Y."/>
            <person name="Obille A."/>
            <person name="Becker A."/>
            <person name="Abrahante J.E."/>
            <person name="Garbe J."/>
            <person name="Badalamenti J.P."/>
            <person name="Herman A."/>
            <person name="Mangelson H."/>
            <person name="Liachko I."/>
            <person name="Sullivan S."/>
            <person name="Sone E.D."/>
            <person name="Koren S."/>
            <person name="Silverstein K.A.T."/>
            <person name="Beckman K.B."/>
            <person name="Gohl D.M."/>
        </authorList>
    </citation>
    <scope>NUCLEOTIDE SEQUENCE</scope>
    <source>
        <strain evidence="1">Duluth1</strain>
        <tissue evidence="1">Whole animal</tissue>
    </source>
</reference>
<protein>
    <submittedName>
        <fullName evidence="1">Uncharacterized protein</fullName>
    </submittedName>
</protein>
<reference evidence="1" key="2">
    <citation type="submission" date="2020-11" db="EMBL/GenBank/DDBJ databases">
        <authorList>
            <person name="McCartney M.A."/>
            <person name="Auch B."/>
            <person name="Kono T."/>
            <person name="Mallez S."/>
            <person name="Becker A."/>
            <person name="Gohl D.M."/>
            <person name="Silverstein K.A.T."/>
            <person name="Koren S."/>
            <person name="Bechman K.B."/>
            <person name="Herman A."/>
            <person name="Abrahante J.E."/>
            <person name="Garbe J."/>
        </authorList>
    </citation>
    <scope>NUCLEOTIDE SEQUENCE</scope>
    <source>
        <strain evidence="1">Duluth1</strain>
        <tissue evidence="1">Whole animal</tissue>
    </source>
</reference>
<evidence type="ECO:0000313" key="2">
    <source>
        <dbReference type="Proteomes" id="UP000828390"/>
    </source>
</evidence>
<accession>A0A9D4C5G6</accession>
<dbReference type="AlphaFoldDB" id="A0A9D4C5G6"/>
<keyword evidence="2" id="KW-1185">Reference proteome</keyword>